<evidence type="ECO:0000256" key="8">
    <source>
        <dbReference type="ARBA" id="ARBA00023239"/>
    </source>
</evidence>
<accession>H8ZE97</accession>
<evidence type="ECO:0000256" key="3">
    <source>
        <dbReference type="ARBA" id="ARBA00012243"/>
    </source>
</evidence>
<dbReference type="UniPathway" id="UPA00558"/>
<dbReference type="STRING" id="944018.H8ZE97"/>
<sequence>MTEYLSRMIGPRYNLYTPFYYSNRMKSPRVFMKKAFILVFNVLFITICLNIAYDKLIVGEKTVRYAVVRSFPLRTYSRIQGWMCQIYLPWPINIAVLKVFCNTLGITLQDAERENLSEYSSVNDLFTRKLKASARKIEEGLVSPVDGTVVCCDDARASLRYPIKGVNYRIEDLLGDEDVWSKIGKDSMLKHIVIYLAPHNYHRIHSFTEFVVRDVMHIPSLLFSIGKKSMEYFPGLLAKNERVVFSGEYEYGYCGMVAVGSVGVGSISTTIANIKTNRVSGPFSKTKKEFSGRKLYKKGEEIGHFNLGSTVVMVFEWPKSFPDYKIEGSVQMGQTLMLEPLKDEQFWS</sequence>
<comment type="pathway">
    <text evidence="2">Lipid metabolism.</text>
</comment>
<keyword evidence="7" id="KW-0594">Phospholipid biosynthesis</keyword>
<keyword evidence="10" id="KW-0670">Pyruvate</keyword>
<keyword evidence="12" id="KW-0472">Membrane</keyword>
<dbReference type="AlphaFoldDB" id="H8ZE97"/>
<name>H8ZE97_NEMA1</name>
<keyword evidence="6" id="KW-0443">Lipid metabolism</keyword>
<comment type="cofactor">
    <cofactor evidence="1">
        <name>pyruvate</name>
        <dbReference type="ChEBI" id="CHEBI:15361"/>
    </cofactor>
</comment>
<comment type="pathway">
    <text evidence="11">Phospholipid metabolism; phosphatidylethanolamine biosynthesis.</text>
</comment>
<dbReference type="Pfam" id="PF02666">
    <property type="entry name" value="PS_Dcarbxylase"/>
    <property type="match status" value="1"/>
</dbReference>
<dbReference type="NCBIfam" id="TIGR00163">
    <property type="entry name" value="PS_decarb"/>
    <property type="match status" value="1"/>
</dbReference>
<keyword evidence="9" id="KW-1208">Phospholipid metabolism</keyword>
<evidence type="ECO:0000256" key="12">
    <source>
        <dbReference type="SAM" id="Phobius"/>
    </source>
</evidence>
<dbReference type="GO" id="GO:0006646">
    <property type="term" value="P:phosphatidylethanolamine biosynthetic process"/>
    <property type="evidence" value="ECO:0007669"/>
    <property type="project" value="UniProtKB-UniPathway"/>
</dbReference>
<keyword evidence="12" id="KW-1133">Transmembrane helix</keyword>
<evidence type="ECO:0000256" key="4">
    <source>
        <dbReference type="ARBA" id="ARBA00022516"/>
    </source>
</evidence>
<keyword evidence="12" id="KW-0812">Transmembrane</keyword>
<dbReference type="InterPro" id="IPR003817">
    <property type="entry name" value="PS_Dcarbxylase"/>
</dbReference>
<evidence type="ECO:0000256" key="5">
    <source>
        <dbReference type="ARBA" id="ARBA00022793"/>
    </source>
</evidence>
<feature type="transmembrane region" description="Helical" evidence="12">
    <location>
        <begin position="35"/>
        <end position="53"/>
    </location>
</feature>
<dbReference type="PANTHER" id="PTHR10067:SF6">
    <property type="entry name" value="PHOSPHATIDYLSERINE DECARBOXYLASE PROENZYME, MITOCHONDRIAL"/>
    <property type="match status" value="1"/>
</dbReference>
<keyword evidence="5" id="KW-0210">Decarboxylase</keyword>
<proteinExistence type="predicted"/>
<gene>
    <name evidence="13" type="ORF">NERG_01918</name>
</gene>
<evidence type="ECO:0000256" key="9">
    <source>
        <dbReference type="ARBA" id="ARBA00023264"/>
    </source>
</evidence>
<evidence type="ECO:0000256" key="2">
    <source>
        <dbReference type="ARBA" id="ARBA00005189"/>
    </source>
</evidence>
<keyword evidence="8" id="KW-0456">Lyase</keyword>
<dbReference type="InterPro" id="IPR033177">
    <property type="entry name" value="PSD-B"/>
</dbReference>
<evidence type="ECO:0000256" key="6">
    <source>
        <dbReference type="ARBA" id="ARBA00023098"/>
    </source>
</evidence>
<evidence type="ECO:0000256" key="11">
    <source>
        <dbReference type="ARBA" id="ARBA00024326"/>
    </source>
</evidence>
<dbReference type="Proteomes" id="UP000005622">
    <property type="component" value="Unassembled WGS sequence"/>
</dbReference>
<evidence type="ECO:0000256" key="10">
    <source>
        <dbReference type="ARBA" id="ARBA00023317"/>
    </source>
</evidence>
<organism evidence="13">
    <name type="scientific">Nematocida ausubeli (strain ATCC PRA-371 / ERTm2)</name>
    <name type="common">Nematode killer fungus</name>
    <dbReference type="NCBI Taxonomy" id="1913371"/>
    <lineage>
        <taxon>Eukaryota</taxon>
        <taxon>Fungi</taxon>
        <taxon>Fungi incertae sedis</taxon>
        <taxon>Microsporidia</taxon>
        <taxon>Nematocida</taxon>
    </lineage>
</organism>
<dbReference type="GO" id="GO:0005739">
    <property type="term" value="C:mitochondrion"/>
    <property type="evidence" value="ECO:0007669"/>
    <property type="project" value="TreeGrafter"/>
</dbReference>
<evidence type="ECO:0000256" key="7">
    <source>
        <dbReference type="ARBA" id="ARBA00023209"/>
    </source>
</evidence>
<keyword evidence="4" id="KW-0444">Lipid biosynthesis</keyword>
<dbReference type="GO" id="GO:0004609">
    <property type="term" value="F:phosphatidylserine decarboxylase activity"/>
    <property type="evidence" value="ECO:0007669"/>
    <property type="project" value="UniProtKB-EC"/>
</dbReference>
<dbReference type="EC" id="4.1.1.65" evidence="3"/>
<evidence type="ECO:0000313" key="13">
    <source>
        <dbReference type="EMBL" id="EHY64862.1"/>
    </source>
</evidence>
<dbReference type="HOGENOM" id="CLU_029061_3_1_1"/>
<reference evidence="13" key="1">
    <citation type="submission" date="2011-03" db="EMBL/GenBank/DDBJ databases">
        <title>The Genome Sequence of Nematocida sp1 strain ERTm2.</title>
        <authorList>
            <consortium name="The Broad Institute Genome Sequencing Platform"/>
            <consortium name="The Broad Institute Genome Sequencing Center for Infectious Disease"/>
            <person name="Cuomo C."/>
            <person name="Troemel E."/>
            <person name="Young S.K."/>
            <person name="Zeng Q."/>
            <person name="Gargeya S."/>
            <person name="Fitzgerald M."/>
            <person name="Haas B."/>
            <person name="Abouelleil A."/>
            <person name="Alvarado L."/>
            <person name="Arachchi H.M."/>
            <person name="Berlin A."/>
            <person name="Brown A."/>
            <person name="Chapman S.B."/>
            <person name="Chen Z."/>
            <person name="Dunbar C."/>
            <person name="Freedman E."/>
            <person name="Gearin G."/>
            <person name="Gellesch M."/>
            <person name="Goldberg J."/>
            <person name="Griggs A."/>
            <person name="Gujja S."/>
            <person name="Heilman E.R."/>
            <person name="Heiman D."/>
            <person name="Howarth C."/>
            <person name="Larson L."/>
            <person name="Lui A."/>
            <person name="MacDonald P.J.P."/>
            <person name="Mehta T."/>
            <person name="Montmayeur A."/>
            <person name="Murphy C."/>
            <person name="Neiman D."/>
            <person name="Pearson M."/>
            <person name="Priest M."/>
            <person name="Roberts A."/>
            <person name="Saif S."/>
            <person name="Shea T."/>
            <person name="Shenoy N."/>
            <person name="Sisk P."/>
            <person name="Stolte C."/>
            <person name="Sykes S."/>
            <person name="White J."/>
            <person name="Yandava C."/>
            <person name="Wortman J."/>
            <person name="Nusbaum C."/>
            <person name="Birren B."/>
        </authorList>
    </citation>
    <scope>NUCLEOTIDE SEQUENCE</scope>
    <source>
        <strain evidence="13">ERTm2</strain>
    </source>
</reference>
<dbReference type="EMBL" id="JH604637">
    <property type="protein sequence ID" value="EHY64862.1"/>
    <property type="molecule type" value="Genomic_DNA"/>
</dbReference>
<protein>
    <recommendedName>
        <fullName evidence="3">phosphatidylserine decarboxylase</fullName>
        <ecNumber evidence="3">4.1.1.65</ecNumber>
    </recommendedName>
</protein>
<dbReference type="PANTHER" id="PTHR10067">
    <property type="entry name" value="PHOSPHATIDYLSERINE DECARBOXYLASE"/>
    <property type="match status" value="1"/>
</dbReference>
<evidence type="ECO:0000256" key="1">
    <source>
        <dbReference type="ARBA" id="ARBA00001928"/>
    </source>
</evidence>